<dbReference type="PROSITE" id="PS51007">
    <property type="entry name" value="CYTC"/>
    <property type="match status" value="1"/>
</dbReference>
<keyword evidence="2 3" id="KW-0408">Iron</keyword>
<dbReference type="InterPro" id="IPR011444">
    <property type="entry name" value="DUF1549"/>
</dbReference>
<evidence type="ECO:0000313" key="5">
    <source>
        <dbReference type="EMBL" id="KAA5542734.1"/>
    </source>
</evidence>
<dbReference type="Pfam" id="PF07635">
    <property type="entry name" value="PSCyt1"/>
    <property type="match status" value="1"/>
</dbReference>
<dbReference type="GO" id="GO:0020037">
    <property type="term" value="F:heme binding"/>
    <property type="evidence" value="ECO:0007669"/>
    <property type="project" value="InterPro"/>
</dbReference>
<accession>A0A5M6D5E9</accession>
<name>A0A5M6D5E9_9BACT</name>
<dbReference type="InterPro" id="IPR009056">
    <property type="entry name" value="Cyt_c-like_dom"/>
</dbReference>
<evidence type="ECO:0000256" key="2">
    <source>
        <dbReference type="ARBA" id="ARBA00023004"/>
    </source>
</evidence>
<dbReference type="InterPro" id="IPR022655">
    <property type="entry name" value="DUF1553"/>
</dbReference>
<sequence length="771" mass="85392">MTKTSRPRPRLAMPAAPPIGTCFRAILMLITLPLLPGTAGVRAEQASGSGGAPSVADVDPAAVDFFERRIRPVLVERCYSCHSADADPLQGGLRVDDAAAMRSGGDSGEVIAPGDPDSSLMLAALRYEGMEMPPDEPLPDDVIEDFQTWIRSGAAMPASSHAAPTSPEKTPGIDWDSARSFWAFQPPTRHDVSELPPPPQSFVDWAKAPLDRFVLARLQQHELHPNAPADKRVWLRRVTFDLIGLPPSPSEVRSFVSDASPLAKERVVERLLSSPQHAERWARLWLDVARYAEDQAHIVGNNDSLTYPNAYLYRDWVIRSLAEDLPYDQFVQRQLAADLMFPESPQEHVALGFIGLGPKYYRRNDLEVMADEWEDRVDTLTRGLLGLTVACARCHDHKYDPIPTSDYYALAGVFASTEMYNRPLDESVETKNGQAKKPQDAVHIIREGKPQDLQVMIRGDAKRLGQEVPRGFLTVLGEAEAAHFESGSGRKELAEAIVDADNPLAARVIVNRVWHQLIGTPLVATPSNFGSLGARPSHPQLLDDLAVRFMQHDWSLKWLQREIVLSATYGQNSGVDPDKAAKDPDNRFLWRMPRRRLSVEAYRDAILSVAGRLDPVIGGRSIDPSDVDSGRRTVYSEVSRLDLNPLLARFDFPDPNAHSPVRHETTTPLQKLFLLNSPFLLQHSQALADRIAAQASTRRARISVAYQWLFARQPDEEEMALAEAFLGGPGDELSADDVSGVATSGKPSEPDQRWVQLAQALLISNEMFMVD</sequence>
<protein>
    <submittedName>
        <fullName evidence="5">DUF1553 domain-containing protein</fullName>
    </submittedName>
</protein>
<evidence type="ECO:0000259" key="4">
    <source>
        <dbReference type="PROSITE" id="PS51007"/>
    </source>
</evidence>
<keyword evidence="6" id="KW-1185">Reference proteome</keyword>
<dbReference type="EMBL" id="VWOX01000007">
    <property type="protein sequence ID" value="KAA5542734.1"/>
    <property type="molecule type" value="Genomic_DNA"/>
</dbReference>
<evidence type="ECO:0000313" key="6">
    <source>
        <dbReference type="Proteomes" id="UP000324479"/>
    </source>
</evidence>
<feature type="domain" description="Cytochrome c" evidence="4">
    <location>
        <begin position="56"/>
        <end position="154"/>
    </location>
</feature>
<dbReference type="Pfam" id="PF07583">
    <property type="entry name" value="PSCyt2"/>
    <property type="match status" value="1"/>
</dbReference>
<dbReference type="Proteomes" id="UP000324479">
    <property type="component" value="Unassembled WGS sequence"/>
</dbReference>
<dbReference type="PANTHER" id="PTHR35889">
    <property type="entry name" value="CYCLOINULO-OLIGOSACCHARIDE FRUCTANOTRANSFERASE-RELATED"/>
    <property type="match status" value="1"/>
</dbReference>
<dbReference type="GO" id="GO:0009055">
    <property type="term" value="F:electron transfer activity"/>
    <property type="evidence" value="ECO:0007669"/>
    <property type="project" value="InterPro"/>
</dbReference>
<evidence type="ECO:0000256" key="1">
    <source>
        <dbReference type="ARBA" id="ARBA00022723"/>
    </source>
</evidence>
<dbReference type="PANTHER" id="PTHR35889:SF3">
    <property type="entry name" value="F-BOX DOMAIN-CONTAINING PROTEIN"/>
    <property type="match status" value="1"/>
</dbReference>
<organism evidence="5 6">
    <name type="scientific">Roseiconus nitratireducens</name>
    <dbReference type="NCBI Taxonomy" id="2605748"/>
    <lineage>
        <taxon>Bacteria</taxon>
        <taxon>Pseudomonadati</taxon>
        <taxon>Planctomycetota</taxon>
        <taxon>Planctomycetia</taxon>
        <taxon>Pirellulales</taxon>
        <taxon>Pirellulaceae</taxon>
        <taxon>Roseiconus</taxon>
    </lineage>
</organism>
<dbReference type="Pfam" id="PF07587">
    <property type="entry name" value="PSD1"/>
    <property type="match status" value="1"/>
</dbReference>
<dbReference type="AlphaFoldDB" id="A0A5M6D5E9"/>
<dbReference type="InterPro" id="IPR011429">
    <property type="entry name" value="Cyt_c_Planctomycete-type"/>
</dbReference>
<keyword evidence="3" id="KW-0349">Heme</keyword>
<reference evidence="5 6" key="1">
    <citation type="submission" date="2019-08" db="EMBL/GenBank/DDBJ databases">
        <authorList>
            <person name="Dhanesh K."/>
            <person name="Kumar G."/>
            <person name="Sasikala C."/>
            <person name="Venkata Ramana C."/>
        </authorList>
    </citation>
    <scope>NUCLEOTIDE SEQUENCE [LARGE SCALE GENOMIC DNA]</scope>
    <source>
        <strain evidence="5 6">JC645</strain>
    </source>
</reference>
<dbReference type="RefSeq" id="WP_150077151.1">
    <property type="nucleotide sequence ID" value="NZ_VWOX01000007.1"/>
</dbReference>
<proteinExistence type="predicted"/>
<dbReference type="GO" id="GO:0046872">
    <property type="term" value="F:metal ion binding"/>
    <property type="evidence" value="ECO:0007669"/>
    <property type="project" value="UniProtKB-KW"/>
</dbReference>
<keyword evidence="1 3" id="KW-0479">Metal-binding</keyword>
<gene>
    <name evidence="5" type="ORF">FYK55_14530</name>
</gene>
<comment type="caution">
    <text evidence="5">The sequence shown here is derived from an EMBL/GenBank/DDBJ whole genome shotgun (WGS) entry which is preliminary data.</text>
</comment>
<evidence type="ECO:0000256" key="3">
    <source>
        <dbReference type="PROSITE-ProRule" id="PRU00433"/>
    </source>
</evidence>